<evidence type="ECO:0000256" key="6">
    <source>
        <dbReference type="SAM" id="Coils"/>
    </source>
</evidence>
<comment type="subcellular location">
    <subcellularLocation>
        <location evidence="5">Cytoplasm</location>
    </subcellularLocation>
    <subcellularLocation>
        <location evidence="5">Nucleus</location>
    </subcellularLocation>
</comment>
<evidence type="ECO:0000256" key="3">
    <source>
        <dbReference type="ARBA" id="ARBA00022490"/>
    </source>
</evidence>
<dbReference type="InterPro" id="IPR056169">
    <property type="entry name" value="HB_ELP1"/>
</dbReference>
<dbReference type="PANTHER" id="PTHR12747:SF0">
    <property type="entry name" value="ELONGATOR COMPLEX PROTEIN 1"/>
    <property type="match status" value="1"/>
</dbReference>
<feature type="domain" description="ELP1 first N-terminal beta-propeller" evidence="8">
    <location>
        <begin position="58"/>
        <end position="328"/>
    </location>
</feature>
<dbReference type="PANTHER" id="PTHR12747">
    <property type="entry name" value="ELONGATOR COMPLEX PROTEIN 1"/>
    <property type="match status" value="1"/>
</dbReference>
<dbReference type="GO" id="GO:0033588">
    <property type="term" value="C:elongator holoenzyme complex"/>
    <property type="evidence" value="ECO:0007669"/>
    <property type="project" value="InterPro"/>
</dbReference>
<evidence type="ECO:0000313" key="12">
    <source>
        <dbReference type="EMBL" id="CAG9838646.1"/>
    </source>
</evidence>
<dbReference type="InterPro" id="IPR056167">
    <property type="entry name" value="A-sol_ELP1"/>
</dbReference>
<dbReference type="InterPro" id="IPR056165">
    <property type="entry name" value="Beta-prop_ELP1_2nd"/>
</dbReference>
<dbReference type="InterPro" id="IPR006849">
    <property type="entry name" value="Elp1"/>
</dbReference>
<dbReference type="Pfam" id="PF23925">
    <property type="entry name" value="A-sol_ELP1"/>
    <property type="match status" value="1"/>
</dbReference>
<dbReference type="Proteomes" id="UP001153709">
    <property type="component" value="Chromosome 8"/>
</dbReference>
<dbReference type="EMBL" id="OU898283">
    <property type="protein sequence ID" value="CAG9838646.1"/>
    <property type="molecule type" value="Genomic_DNA"/>
</dbReference>
<feature type="domain" description="ELP1 alpha-solenoid" evidence="10">
    <location>
        <begin position="630"/>
        <end position="818"/>
    </location>
</feature>
<evidence type="ECO:0000256" key="4">
    <source>
        <dbReference type="ARBA" id="ARBA00022694"/>
    </source>
</evidence>
<name>A0A9N9XJ80_DIABA</name>
<comment type="pathway">
    <text evidence="1">tRNA modification; 5-methoxycarbonylmethyl-2-thiouridine-tRNA biosynthesis.</text>
</comment>
<dbReference type="GO" id="GO:0005634">
    <property type="term" value="C:nucleus"/>
    <property type="evidence" value="ECO:0007669"/>
    <property type="project" value="UniProtKB-SubCell"/>
</dbReference>
<reference evidence="12" key="1">
    <citation type="submission" date="2022-01" db="EMBL/GenBank/DDBJ databases">
        <authorList>
            <person name="King R."/>
        </authorList>
    </citation>
    <scope>NUCLEOTIDE SEQUENCE</scope>
</reference>
<comment type="similarity">
    <text evidence="2 5">Belongs to the ELP1/IKA1 family.</text>
</comment>
<evidence type="ECO:0000259" key="8">
    <source>
        <dbReference type="Pfam" id="PF04762"/>
    </source>
</evidence>
<keyword evidence="13" id="KW-1185">Reference proteome</keyword>
<keyword evidence="6" id="KW-0175">Coiled coil</keyword>
<dbReference type="AlphaFoldDB" id="A0A9N9XJ80"/>
<dbReference type="GO" id="GO:0000049">
    <property type="term" value="F:tRNA binding"/>
    <property type="evidence" value="ECO:0007669"/>
    <property type="project" value="TreeGrafter"/>
</dbReference>
<keyword evidence="5" id="KW-0539">Nucleus</keyword>
<organism evidence="12 13">
    <name type="scientific">Diabrotica balteata</name>
    <name type="common">Banded cucumber beetle</name>
    <dbReference type="NCBI Taxonomy" id="107213"/>
    <lineage>
        <taxon>Eukaryota</taxon>
        <taxon>Metazoa</taxon>
        <taxon>Ecdysozoa</taxon>
        <taxon>Arthropoda</taxon>
        <taxon>Hexapoda</taxon>
        <taxon>Insecta</taxon>
        <taxon>Pterygota</taxon>
        <taxon>Neoptera</taxon>
        <taxon>Endopterygota</taxon>
        <taxon>Coleoptera</taxon>
        <taxon>Polyphaga</taxon>
        <taxon>Cucujiformia</taxon>
        <taxon>Chrysomeloidea</taxon>
        <taxon>Chrysomelidae</taxon>
        <taxon>Galerucinae</taxon>
        <taxon>Diabroticina</taxon>
        <taxon>Diabroticites</taxon>
        <taxon>Diabrotica</taxon>
    </lineage>
</organism>
<evidence type="ECO:0000313" key="13">
    <source>
        <dbReference type="Proteomes" id="UP001153709"/>
    </source>
</evidence>
<feature type="region of interest" description="Disordered" evidence="7">
    <location>
        <begin position="1074"/>
        <end position="1094"/>
    </location>
</feature>
<accession>A0A9N9XJ80</accession>
<evidence type="ECO:0000256" key="2">
    <source>
        <dbReference type="ARBA" id="ARBA00006086"/>
    </source>
</evidence>
<dbReference type="InterPro" id="IPR056164">
    <property type="entry name" value="Beta-prop_ELP1_1st"/>
</dbReference>
<evidence type="ECO:0000256" key="7">
    <source>
        <dbReference type="SAM" id="MobiDB-lite"/>
    </source>
</evidence>
<dbReference type="Pfam" id="PF23936">
    <property type="entry name" value="HB_ELP1"/>
    <property type="match status" value="1"/>
</dbReference>
<keyword evidence="3 5" id="KW-0963">Cytoplasm</keyword>
<dbReference type="InterPro" id="IPR036322">
    <property type="entry name" value="WD40_repeat_dom_sf"/>
</dbReference>
<feature type="domain" description="ELP1 three-helical bundle" evidence="11">
    <location>
        <begin position="1003"/>
        <end position="1164"/>
    </location>
</feature>
<evidence type="ECO:0000259" key="9">
    <source>
        <dbReference type="Pfam" id="PF23797"/>
    </source>
</evidence>
<feature type="domain" description="ELP1 N-terminal second beta-propeller" evidence="9">
    <location>
        <begin position="528"/>
        <end position="602"/>
    </location>
</feature>
<dbReference type="GO" id="GO:0002926">
    <property type="term" value="P:tRNA wobble base 5-methoxycarbonylmethyl-2-thiouridinylation"/>
    <property type="evidence" value="ECO:0007669"/>
    <property type="project" value="TreeGrafter"/>
</dbReference>
<gene>
    <name evidence="12" type="ORF">DIABBA_LOCUS11499</name>
</gene>
<dbReference type="OrthoDB" id="40048at2759"/>
<proteinExistence type="inferred from homology"/>
<evidence type="ECO:0000259" key="11">
    <source>
        <dbReference type="Pfam" id="PF23936"/>
    </source>
</evidence>
<dbReference type="Pfam" id="PF04762">
    <property type="entry name" value="Beta-prop_ELP1_1st"/>
    <property type="match status" value="1"/>
</dbReference>
<comment type="function">
    <text evidence="5">Component of the elongator complex which is required for multiple tRNA modifications, including mcm5U (5-methoxycarbonylmethyl uridine), mcm5s2U (5-methoxycarbonylmethyl-2-thiouridine), and ncm5U (5-carbamoylmethyl uridine). The elongator complex catalyzes formation of carboxymethyluridine in the wobble base at position 34 in tRNAs.</text>
</comment>
<dbReference type="Pfam" id="PF23797">
    <property type="entry name" value="Beta-prop_ELP1_2nd"/>
    <property type="match status" value="1"/>
</dbReference>
<evidence type="ECO:0000256" key="5">
    <source>
        <dbReference type="PIRNR" id="PIRNR017233"/>
    </source>
</evidence>
<keyword evidence="4" id="KW-0819">tRNA processing</keyword>
<dbReference type="GO" id="GO:0005829">
    <property type="term" value="C:cytosol"/>
    <property type="evidence" value="ECO:0007669"/>
    <property type="project" value="TreeGrafter"/>
</dbReference>
<protein>
    <recommendedName>
        <fullName evidence="5">Elongator complex protein 1</fullName>
    </recommendedName>
</protein>
<evidence type="ECO:0000259" key="10">
    <source>
        <dbReference type="Pfam" id="PF23925"/>
    </source>
</evidence>
<feature type="coiled-coil region" evidence="6">
    <location>
        <begin position="1016"/>
        <end position="1043"/>
    </location>
</feature>
<dbReference type="SUPFAM" id="SSF50978">
    <property type="entry name" value="WD40 repeat-like"/>
    <property type="match status" value="1"/>
</dbReference>
<evidence type="ECO:0000256" key="1">
    <source>
        <dbReference type="ARBA" id="ARBA00005043"/>
    </source>
</evidence>
<dbReference type="PIRSF" id="PIRSF017233">
    <property type="entry name" value="IKAP"/>
    <property type="match status" value="1"/>
</dbReference>
<sequence length="1214" mass="140839">MNNLEELQCHLVGLENSENQIAFDYSDGLICSIEKNRLIVYRNNKSTENRSIHTIKATGTLQYVKFLSMFDIVFLATETDLILYEVETKKILFTLTVDSPILNLAWNPLATLLVVIHENYDVTSYVYTKQFIELRDKSNLNAAVPIPVLSGWGSINTQFQGPKKAKKPTENEAEVTEVVSDTSPQICWRGNGESFVVNYYLDNQRFLKVFHSDLEALNQSEPYANLQDSVAFMGQGQCIACWAVKRSKEIQLVIFEKNCKVKAEFDMPEIQGSIKKILYHSQMNMLGILYVDKEDNNFINIYLYSNGRWFFKQQLYYPPAEKVYSFQWLSLQENLFTTCKLVVFTVKNIECHYFRFVISRCPNTATVAVINGKEINFSFFDKKIIPPPLSSCSFTHENPVNRIFFHPFKSMCILIDSFYQIKLLNIGNDVIEGITSLNDHKFGASNQILSFMWEENEARVILKTEKNIDTITKTHNEMSIILETKTSSPCITLPYNDTQLVLPMKTLDVTNNYIYLTKHIIQDNGNELSFEFALSENREFYVNDTLVCSGVTSLYVFRGYLIFTHSNSKLYCIRLRDHFSYTSDIDLNKIFNREIEQGAILVACTNLISPQIILQMPRGNIETIACKMITVDVIEEMLKENKWAEVLHILRIEKVNWNVLIDLNPERFRANIEDFVKSAKNNTILSNIVTEFSLDDNCFETFYKNYSPFTTPKFDYDKKSIIIDILNYLVSTDCINNLQSIVAIQQKHISLKSALKSVKDVFVSDKLRNESVCGKAIKQLLIQEHFKDIENVAYNLYDLDFLSLVYRNSLEDPKVYDPEIKQFRNMSILERKFKMSIRGRNLGAAIRYLLRWETAEADFIQDFIIKNRLEDKAYFSIDISNRHFVLVSRLYAKTLSILKKYGEAGILLKKAKLYEEALLEYKKGLDWREVIALCSKLQYGPEEKVKVIEELIYDLIKEKQIDDAVILLETHNNNYKGAIGVLVQHNVFRRAICLAETYREHNLIESEIIPKLLEYMVFLMEKIDNYRKQFESYSNRLDVIRAERISKLHMISLGVYDDQDDLYSDTSSHVASSYSKATSRSRGSTLSSRNRRKEERKKIDLKEGGYYEDIALIRALHILYGEVFNFGEEIKEICLAGYEHNLELTINLHKTLSALQDSMIARISKIWSEVFIKEEESNDYSILAIIQNKQDLDPEYRSPPSVSRAKSWRLEIFP</sequence>